<dbReference type="SUPFAM" id="SSF52540">
    <property type="entry name" value="P-loop containing nucleoside triphosphate hydrolases"/>
    <property type="match status" value="1"/>
</dbReference>
<feature type="compositionally biased region" description="Basic and acidic residues" evidence="7">
    <location>
        <begin position="349"/>
        <end position="359"/>
    </location>
</feature>
<dbReference type="OrthoDB" id="9807790at2"/>
<dbReference type="PANTHER" id="PTHR22683:SF42">
    <property type="entry name" value="DNA TRANSLOCASE SFTA"/>
    <property type="match status" value="1"/>
</dbReference>
<feature type="compositionally biased region" description="Basic and acidic residues" evidence="7">
    <location>
        <begin position="205"/>
        <end position="217"/>
    </location>
</feature>
<dbReference type="PANTHER" id="PTHR22683">
    <property type="entry name" value="SPORULATION PROTEIN RELATED"/>
    <property type="match status" value="1"/>
</dbReference>
<feature type="compositionally biased region" description="Basic and acidic residues" evidence="7">
    <location>
        <begin position="321"/>
        <end position="332"/>
    </location>
</feature>
<accession>A0A0F5IDJ6</accession>
<dbReference type="Gene3D" id="3.40.50.300">
    <property type="entry name" value="P-loop containing nucleotide triphosphate hydrolases"/>
    <property type="match status" value="1"/>
</dbReference>
<evidence type="ECO:0000256" key="1">
    <source>
        <dbReference type="ARBA" id="ARBA00006474"/>
    </source>
</evidence>
<feature type="domain" description="FtsK" evidence="8">
    <location>
        <begin position="555"/>
        <end position="747"/>
    </location>
</feature>
<evidence type="ECO:0000256" key="4">
    <source>
        <dbReference type="ARBA" id="ARBA00022840"/>
    </source>
</evidence>
<feature type="binding site" evidence="6">
    <location>
        <begin position="572"/>
        <end position="579"/>
    </location>
    <ligand>
        <name>ATP</name>
        <dbReference type="ChEBI" id="CHEBI:30616"/>
    </ligand>
</feature>
<feature type="compositionally biased region" description="Pro residues" evidence="7">
    <location>
        <begin position="130"/>
        <end position="140"/>
    </location>
</feature>
<dbReference type="Pfam" id="PF09397">
    <property type="entry name" value="FtsK_gamma"/>
    <property type="match status" value="1"/>
</dbReference>
<keyword evidence="9" id="KW-0131">Cell cycle</keyword>
<dbReference type="InterPro" id="IPR018541">
    <property type="entry name" value="Ftsk_gamma"/>
</dbReference>
<dbReference type="Proteomes" id="UP000031563">
    <property type="component" value="Unassembled WGS sequence"/>
</dbReference>
<keyword evidence="9" id="KW-0132">Cell division</keyword>
<keyword evidence="2 6" id="KW-0547">Nucleotide-binding</keyword>
<proteinExistence type="inferred from homology"/>
<keyword evidence="3" id="KW-0159">Chromosome partition</keyword>
<feature type="region of interest" description="Disordered" evidence="7">
    <location>
        <begin position="109"/>
        <end position="405"/>
    </location>
</feature>
<dbReference type="InterPro" id="IPR036390">
    <property type="entry name" value="WH_DNA-bd_sf"/>
</dbReference>
<evidence type="ECO:0000313" key="9">
    <source>
        <dbReference type="EMBL" id="KKB43528.1"/>
    </source>
</evidence>
<dbReference type="Gene3D" id="1.10.10.10">
    <property type="entry name" value="Winged helix-like DNA-binding domain superfamily/Winged helix DNA-binding domain"/>
    <property type="match status" value="1"/>
</dbReference>
<keyword evidence="4 6" id="KW-0067">ATP-binding</keyword>
<dbReference type="EMBL" id="JWIR02000002">
    <property type="protein sequence ID" value="KKB43528.1"/>
    <property type="molecule type" value="Genomic_DNA"/>
</dbReference>
<gene>
    <name evidence="9" type="ORF">QY95_00610</name>
</gene>
<protein>
    <submittedName>
        <fullName evidence="9">Cell division protein FtsK</fullName>
    </submittedName>
</protein>
<evidence type="ECO:0000259" key="8">
    <source>
        <dbReference type="PROSITE" id="PS50901"/>
    </source>
</evidence>
<dbReference type="GO" id="GO:0003677">
    <property type="term" value="F:DNA binding"/>
    <property type="evidence" value="ECO:0007669"/>
    <property type="project" value="UniProtKB-KW"/>
</dbReference>
<feature type="compositionally biased region" description="Basic and acidic residues" evidence="7">
    <location>
        <begin position="164"/>
        <end position="197"/>
    </location>
</feature>
<evidence type="ECO:0000256" key="3">
    <source>
        <dbReference type="ARBA" id="ARBA00022829"/>
    </source>
</evidence>
<dbReference type="CDD" id="cd01127">
    <property type="entry name" value="TrwB_TraG_TraD_VirD4"/>
    <property type="match status" value="1"/>
</dbReference>
<dbReference type="InterPro" id="IPR036388">
    <property type="entry name" value="WH-like_DNA-bd_sf"/>
</dbReference>
<feature type="compositionally biased region" description="Basic and acidic residues" evidence="7">
    <location>
        <begin position="294"/>
        <end position="306"/>
    </location>
</feature>
<dbReference type="Pfam" id="PF01580">
    <property type="entry name" value="FtsK_SpoIIIE"/>
    <property type="match status" value="1"/>
</dbReference>
<comment type="similarity">
    <text evidence="1">Belongs to the FtsK/SpoIIIE/SftA family.</text>
</comment>
<dbReference type="PROSITE" id="PS50901">
    <property type="entry name" value="FTSK"/>
    <property type="match status" value="1"/>
</dbReference>
<dbReference type="STRING" id="1221996.QY95_00610"/>
<reference evidence="9" key="1">
    <citation type="submission" date="2015-02" db="EMBL/GenBank/DDBJ databases">
        <title>Genome Assembly of Bacillaceae bacterium MTCC 8252.</title>
        <authorList>
            <person name="Verma A."/>
            <person name="Khatri I."/>
            <person name="Mual P."/>
            <person name="Subramanian S."/>
            <person name="Krishnamurthi S."/>
        </authorList>
    </citation>
    <scope>NUCLEOTIDE SEQUENCE [LARGE SCALE GENOMIC DNA]</scope>
    <source>
        <strain evidence="9">MTCC 8252</strain>
    </source>
</reference>
<keyword evidence="10" id="KW-1185">Reference proteome</keyword>
<dbReference type="SUPFAM" id="SSF46785">
    <property type="entry name" value="Winged helix' DNA-binding domain"/>
    <property type="match status" value="1"/>
</dbReference>
<feature type="compositionally biased region" description="Basic and acidic residues" evidence="7">
    <location>
        <begin position="392"/>
        <end position="405"/>
    </location>
</feature>
<dbReference type="SMART" id="SM00843">
    <property type="entry name" value="Ftsk_gamma"/>
    <property type="match status" value="1"/>
</dbReference>
<dbReference type="InterPro" id="IPR003593">
    <property type="entry name" value="AAA+_ATPase"/>
</dbReference>
<dbReference type="Gene3D" id="3.30.980.40">
    <property type="match status" value="1"/>
</dbReference>
<dbReference type="SMART" id="SM00382">
    <property type="entry name" value="AAA"/>
    <property type="match status" value="1"/>
</dbReference>
<evidence type="ECO:0000256" key="7">
    <source>
        <dbReference type="SAM" id="MobiDB-lite"/>
    </source>
</evidence>
<evidence type="ECO:0000256" key="6">
    <source>
        <dbReference type="PROSITE-ProRule" id="PRU00289"/>
    </source>
</evidence>
<sequence length="892" mass="99741">MGFFKKFIGIFREEAEIDTELRETNKQSPKGKLPKRKKSIEPAASFPKAMYNPPDLKTKVTYRYPSTERRLSTDDSDTARARRDEFSSLSRRLKYRGIAKPAEAFFEADWEQEEVTEQDWKARNTTATPPVAPPAAPPATPSVSKTTNRAFRPTDIPSPVYGFGKRELSGKAKAESEVPESPNKEDHSVNIDERTEEPVVTPAKEIPEQEKEREEIVIRTQQQEEQQPNVSEEAEEAAGVSPDDKQSEEEDTLLVFKTAQEKKTVFDVEKEDPAFREKIEESEVKSQPEPASLETREEKPAVKAEESAVTPPSAGKKLQKKKQEERHKARQEARRKKGRVTPFNVIMSMEDRKAWESRQAKQQAQPIEPAKQQEQELGNSLSSEAQPAEEAAAPKRQETEVLAEDHKQQEETVLAVEEQVYAFPDVLYLAPPVMKKVDPERINIQSNILNETFRNFNVKASVVDVTVGPSVMRFEVEPERGVKVSKITNLADDIKRSLAARTIRIEAPIPGTQVIGIEIPNKDSRPVQISEIISTPEFTEHTSPLASALGLDISGEPVVLDLNKMPHGLIAGATGSGKSVCINSILVSLLYKAAPHELKLLLIDPKMVELAPYNDIPHLVSPVITDVKAATAALKWAVEEMERRYELFLHAGVRDIKKYNEKVARRGKKGEHLPYIVIVIDELADLMMMSPSEVEEAISRIAQKARACGIHLIVATQRPSVDVITGLIKANIPTRIAFSVSSQVDSRTIIDTGGAEKLLGRGDMLLLNNGASEAVRLQGTFVSDDEIDMVVEHVRKQQAPNYLFRQEELLEKAQIQETEDELFPEACEFVVQKGGASTSLLQRHFSIGYNRAARLIEMMETQGMISGQRAGKPREVLMTEEDLQALKEAHMN</sequence>
<feature type="compositionally biased region" description="Basic and acidic residues" evidence="7">
    <location>
        <begin position="259"/>
        <end position="286"/>
    </location>
</feature>
<organism evidence="9 10">
    <name type="scientific">Bacillus thermotolerans</name>
    <name type="common">Quasibacillus thermotolerans</name>
    <dbReference type="NCBI Taxonomy" id="1221996"/>
    <lineage>
        <taxon>Bacteria</taxon>
        <taxon>Bacillati</taxon>
        <taxon>Bacillota</taxon>
        <taxon>Bacilli</taxon>
        <taxon>Bacillales</taxon>
        <taxon>Bacillaceae</taxon>
        <taxon>Bacillus</taxon>
    </lineage>
</organism>
<dbReference type="GO" id="GO:0007059">
    <property type="term" value="P:chromosome segregation"/>
    <property type="evidence" value="ECO:0007669"/>
    <property type="project" value="UniProtKB-KW"/>
</dbReference>
<dbReference type="Pfam" id="PF17854">
    <property type="entry name" value="FtsK_alpha"/>
    <property type="match status" value="1"/>
</dbReference>
<dbReference type="InterPro" id="IPR002543">
    <property type="entry name" value="FtsK_dom"/>
</dbReference>
<feature type="compositionally biased region" description="Polar residues" evidence="7">
    <location>
        <begin position="219"/>
        <end position="230"/>
    </location>
</feature>
<dbReference type="InterPro" id="IPR050206">
    <property type="entry name" value="FtsK/SpoIIIE/SftA"/>
</dbReference>
<dbReference type="GO" id="GO:0005524">
    <property type="term" value="F:ATP binding"/>
    <property type="evidence" value="ECO:0007669"/>
    <property type="project" value="UniProtKB-UniRule"/>
</dbReference>
<dbReference type="GO" id="GO:0051301">
    <property type="term" value="P:cell division"/>
    <property type="evidence" value="ECO:0007669"/>
    <property type="project" value="UniProtKB-KW"/>
</dbReference>
<dbReference type="InterPro" id="IPR027417">
    <property type="entry name" value="P-loop_NTPase"/>
</dbReference>
<dbReference type="InterPro" id="IPR041027">
    <property type="entry name" value="FtsK_alpha"/>
</dbReference>
<dbReference type="AlphaFoldDB" id="A0A0F5IDJ6"/>
<name>A0A0F5IDJ6_BACTR</name>
<keyword evidence="5" id="KW-0238">DNA-binding</keyword>
<feature type="region of interest" description="Disordered" evidence="7">
    <location>
        <begin position="18"/>
        <end position="86"/>
    </location>
</feature>
<evidence type="ECO:0000256" key="5">
    <source>
        <dbReference type="ARBA" id="ARBA00023125"/>
    </source>
</evidence>
<dbReference type="RefSeq" id="WP_052725821.1">
    <property type="nucleotide sequence ID" value="NZ_JWIR02000002.1"/>
</dbReference>
<comment type="caution">
    <text evidence="9">The sequence shown here is derived from an EMBL/GenBank/DDBJ whole genome shotgun (WGS) entry which is preliminary data.</text>
</comment>
<evidence type="ECO:0000313" key="10">
    <source>
        <dbReference type="Proteomes" id="UP000031563"/>
    </source>
</evidence>
<evidence type="ECO:0000256" key="2">
    <source>
        <dbReference type="ARBA" id="ARBA00022741"/>
    </source>
</evidence>
<feature type="compositionally biased region" description="Basic and acidic residues" evidence="7">
    <location>
        <begin position="66"/>
        <end position="86"/>
    </location>
</feature>